<dbReference type="SUPFAM" id="SSF81342">
    <property type="entry name" value="Transmembrane di-heme cytochromes"/>
    <property type="match status" value="1"/>
</dbReference>
<dbReference type="GO" id="GO:0009055">
    <property type="term" value="F:electron transfer activity"/>
    <property type="evidence" value="ECO:0007669"/>
    <property type="project" value="InterPro"/>
</dbReference>
<dbReference type="GO" id="GO:0022904">
    <property type="term" value="P:respiratory electron transport chain"/>
    <property type="evidence" value="ECO:0007669"/>
    <property type="project" value="InterPro"/>
</dbReference>
<dbReference type="RefSeq" id="WP_194114992.1">
    <property type="nucleotide sequence ID" value="NZ_JADFUA010000002.1"/>
</dbReference>
<dbReference type="InterPro" id="IPR016174">
    <property type="entry name" value="Di-haem_cyt_TM"/>
</dbReference>
<dbReference type="PANTHER" id="PTHR30529:SF1">
    <property type="entry name" value="CYTOCHROME B561 HOMOLOG 2"/>
    <property type="match status" value="1"/>
</dbReference>
<dbReference type="InterPro" id="IPR011577">
    <property type="entry name" value="Cyt_b561_bac/Ni-Hgenase"/>
</dbReference>
<dbReference type="Gene3D" id="1.20.950.20">
    <property type="entry name" value="Transmembrane di-heme cytochromes, Chain C"/>
    <property type="match status" value="1"/>
</dbReference>
<keyword evidence="16" id="KW-1185">Reference proteome</keyword>
<protein>
    <submittedName>
        <fullName evidence="15">Cytochrome b</fullName>
    </submittedName>
</protein>
<evidence type="ECO:0000313" key="16">
    <source>
        <dbReference type="Proteomes" id="UP000604481"/>
    </source>
</evidence>
<name>A0A8J7FG58_9NEIS</name>
<feature type="domain" description="Cytochrome b561 bacterial/Ni-hydrogenase" evidence="14">
    <location>
        <begin position="8"/>
        <end position="178"/>
    </location>
</feature>
<gene>
    <name evidence="15" type="ORF">INR99_03830</name>
</gene>
<keyword evidence="8" id="KW-0249">Electron transport</keyword>
<keyword evidence="6 13" id="KW-0812">Transmembrane</keyword>
<comment type="subcellular location">
    <subcellularLocation>
        <location evidence="2">Cell membrane</location>
        <topology evidence="2">Multi-pass membrane protein</topology>
    </subcellularLocation>
</comment>
<evidence type="ECO:0000256" key="2">
    <source>
        <dbReference type="ARBA" id="ARBA00004651"/>
    </source>
</evidence>
<evidence type="ECO:0000256" key="1">
    <source>
        <dbReference type="ARBA" id="ARBA00001970"/>
    </source>
</evidence>
<dbReference type="GO" id="GO:0046872">
    <property type="term" value="F:metal ion binding"/>
    <property type="evidence" value="ECO:0007669"/>
    <property type="project" value="UniProtKB-KW"/>
</dbReference>
<comment type="cofactor">
    <cofactor evidence="1">
        <name>heme b</name>
        <dbReference type="ChEBI" id="CHEBI:60344"/>
    </cofactor>
</comment>
<evidence type="ECO:0000256" key="8">
    <source>
        <dbReference type="ARBA" id="ARBA00022982"/>
    </source>
</evidence>
<keyword evidence="10" id="KW-0408">Iron</keyword>
<evidence type="ECO:0000259" key="14">
    <source>
        <dbReference type="Pfam" id="PF01292"/>
    </source>
</evidence>
<evidence type="ECO:0000256" key="11">
    <source>
        <dbReference type="ARBA" id="ARBA00023136"/>
    </source>
</evidence>
<evidence type="ECO:0000256" key="3">
    <source>
        <dbReference type="ARBA" id="ARBA00022448"/>
    </source>
</evidence>
<feature type="transmembrane region" description="Helical" evidence="13">
    <location>
        <begin position="145"/>
        <end position="162"/>
    </location>
</feature>
<keyword evidence="3" id="KW-0813">Transport</keyword>
<keyword evidence="11 13" id="KW-0472">Membrane</keyword>
<dbReference type="GO" id="GO:0005886">
    <property type="term" value="C:plasma membrane"/>
    <property type="evidence" value="ECO:0007669"/>
    <property type="project" value="UniProtKB-SubCell"/>
</dbReference>
<evidence type="ECO:0000256" key="13">
    <source>
        <dbReference type="SAM" id="Phobius"/>
    </source>
</evidence>
<reference evidence="15 16" key="1">
    <citation type="submission" date="2020-10" db="EMBL/GenBank/DDBJ databases">
        <title>The genome sequence of Chitinilyticum litopenaei 4Y14.</title>
        <authorList>
            <person name="Liu Y."/>
        </authorList>
    </citation>
    <scope>NUCLEOTIDE SEQUENCE [LARGE SCALE GENOMIC DNA]</scope>
    <source>
        <strain evidence="15 16">4Y14</strain>
    </source>
</reference>
<comment type="similarity">
    <text evidence="12">Belongs to the cytochrome b561 family.</text>
</comment>
<dbReference type="InterPro" id="IPR052168">
    <property type="entry name" value="Cytochrome_b561_oxidase"/>
</dbReference>
<keyword evidence="5" id="KW-0349">Heme</keyword>
<feature type="transmembrane region" description="Helical" evidence="13">
    <location>
        <begin position="87"/>
        <end position="109"/>
    </location>
</feature>
<evidence type="ECO:0000256" key="4">
    <source>
        <dbReference type="ARBA" id="ARBA00022475"/>
    </source>
</evidence>
<dbReference type="EMBL" id="JADFUA010000002">
    <property type="protein sequence ID" value="MBE9608470.1"/>
    <property type="molecule type" value="Genomic_DNA"/>
</dbReference>
<evidence type="ECO:0000256" key="12">
    <source>
        <dbReference type="ARBA" id="ARBA00037975"/>
    </source>
</evidence>
<evidence type="ECO:0000256" key="6">
    <source>
        <dbReference type="ARBA" id="ARBA00022692"/>
    </source>
</evidence>
<sequence length="185" mass="20338">MSRTRPEHYDGLQILLHWGVALLIAGVFSLALIFDDMPLSPAKFGLISWHKWLGITVLALAVLRLAWRGIRGAPAADTSLPAWQRGLATGVHHLLYLLMIALPLAGWLMSSAKGYSVVLFGKIPLPDLVGKDEALGHLLKEAHELMAWTLLVLVALHAAAAIKHHVIDKDTTLARMLPFLRRKTS</sequence>
<accession>A0A8J7FG58</accession>
<organism evidence="15 16">
    <name type="scientific">Chitinilyticum piscinae</name>
    <dbReference type="NCBI Taxonomy" id="2866724"/>
    <lineage>
        <taxon>Bacteria</taxon>
        <taxon>Pseudomonadati</taxon>
        <taxon>Pseudomonadota</taxon>
        <taxon>Betaproteobacteria</taxon>
        <taxon>Neisseriales</taxon>
        <taxon>Chitinibacteraceae</taxon>
        <taxon>Chitinilyticum</taxon>
    </lineage>
</organism>
<feature type="transmembrane region" description="Helical" evidence="13">
    <location>
        <begin position="46"/>
        <end position="67"/>
    </location>
</feature>
<evidence type="ECO:0000256" key="5">
    <source>
        <dbReference type="ARBA" id="ARBA00022617"/>
    </source>
</evidence>
<evidence type="ECO:0000256" key="10">
    <source>
        <dbReference type="ARBA" id="ARBA00023004"/>
    </source>
</evidence>
<dbReference type="AlphaFoldDB" id="A0A8J7FG58"/>
<proteinExistence type="inferred from homology"/>
<comment type="caution">
    <text evidence="15">The sequence shown here is derived from an EMBL/GenBank/DDBJ whole genome shotgun (WGS) entry which is preliminary data.</text>
</comment>
<dbReference type="PANTHER" id="PTHR30529">
    <property type="entry name" value="CYTOCHROME B561"/>
    <property type="match status" value="1"/>
</dbReference>
<keyword evidence="4" id="KW-1003">Cell membrane</keyword>
<dbReference type="GO" id="GO:0020037">
    <property type="term" value="F:heme binding"/>
    <property type="evidence" value="ECO:0007669"/>
    <property type="project" value="TreeGrafter"/>
</dbReference>
<evidence type="ECO:0000256" key="9">
    <source>
        <dbReference type="ARBA" id="ARBA00022989"/>
    </source>
</evidence>
<feature type="transmembrane region" description="Helical" evidence="13">
    <location>
        <begin position="12"/>
        <end position="34"/>
    </location>
</feature>
<keyword evidence="9 13" id="KW-1133">Transmembrane helix</keyword>
<dbReference type="Proteomes" id="UP000604481">
    <property type="component" value="Unassembled WGS sequence"/>
</dbReference>
<evidence type="ECO:0000256" key="7">
    <source>
        <dbReference type="ARBA" id="ARBA00022723"/>
    </source>
</evidence>
<evidence type="ECO:0000313" key="15">
    <source>
        <dbReference type="EMBL" id="MBE9608470.1"/>
    </source>
</evidence>
<keyword evidence="7" id="KW-0479">Metal-binding</keyword>
<dbReference type="Pfam" id="PF01292">
    <property type="entry name" value="Ni_hydr_CYTB"/>
    <property type="match status" value="1"/>
</dbReference>